<dbReference type="EMBL" id="CAADFC020000025">
    <property type="protein sequence ID" value="VIO75736.1"/>
    <property type="molecule type" value="Genomic_DNA"/>
</dbReference>
<sequence>METGKNLLVRCIDNTLQRDTLSLGRVYEVTRDLERDGYYELSGLGRFSRTRFEVVQPNDDDADAPQGS</sequence>
<dbReference type="AlphaFoldDB" id="A0A508TND8"/>
<keyword evidence="2" id="KW-1185">Reference proteome</keyword>
<dbReference type="OrthoDB" id="8241082at2"/>
<evidence type="ECO:0000313" key="1">
    <source>
        <dbReference type="EMBL" id="VIO75736.1"/>
    </source>
</evidence>
<evidence type="ECO:0000313" key="2">
    <source>
        <dbReference type="Proteomes" id="UP000328092"/>
    </source>
</evidence>
<reference evidence="1" key="1">
    <citation type="submission" date="2019-02" db="EMBL/GenBank/DDBJ databases">
        <authorList>
            <person name="Pothier F.J."/>
        </authorList>
    </citation>
    <scope>NUCLEOTIDE SEQUENCE</scope>
    <source>
        <strain evidence="1">CI-1B</strain>
    </source>
</reference>
<proteinExistence type="predicted"/>
<organism evidence="1 2">
    <name type="scientific">Bradyrhizobium ivorense</name>
    <dbReference type="NCBI Taxonomy" id="2511166"/>
    <lineage>
        <taxon>Bacteria</taxon>
        <taxon>Pseudomonadati</taxon>
        <taxon>Pseudomonadota</taxon>
        <taxon>Alphaproteobacteria</taxon>
        <taxon>Hyphomicrobiales</taxon>
        <taxon>Nitrobacteraceae</taxon>
        <taxon>Bradyrhizobium</taxon>
    </lineage>
</organism>
<gene>
    <name evidence="1" type="ORF">CI1B_60760</name>
</gene>
<name>A0A508TND8_9BRAD</name>
<dbReference type="Proteomes" id="UP000328092">
    <property type="component" value="Unassembled WGS sequence"/>
</dbReference>
<protein>
    <submittedName>
        <fullName evidence="1">Uncharacterized protein</fullName>
    </submittedName>
</protein>
<comment type="caution">
    <text evidence="1">The sequence shown here is derived from an EMBL/GenBank/DDBJ whole genome shotgun (WGS) entry which is preliminary data.</text>
</comment>
<accession>A0A508TND8</accession>
<dbReference type="RefSeq" id="WP_139484427.1">
    <property type="nucleotide sequence ID" value="NZ_CAADFB020000030.1"/>
</dbReference>